<feature type="transmembrane region" description="Helical" evidence="1">
    <location>
        <begin position="57"/>
        <end position="75"/>
    </location>
</feature>
<dbReference type="Pfam" id="PF02698">
    <property type="entry name" value="DUF218"/>
    <property type="match status" value="1"/>
</dbReference>
<accession>A0A9D1F4F1</accession>
<evidence type="ECO:0000313" key="3">
    <source>
        <dbReference type="EMBL" id="HIS47271.1"/>
    </source>
</evidence>
<keyword evidence="1" id="KW-0812">Transmembrane</keyword>
<dbReference type="GO" id="GO:0043164">
    <property type="term" value="P:Gram-negative-bacterium-type cell wall biogenesis"/>
    <property type="evidence" value="ECO:0007669"/>
    <property type="project" value="TreeGrafter"/>
</dbReference>
<gene>
    <name evidence="3" type="ORF">IAB46_06885</name>
</gene>
<reference evidence="3" key="2">
    <citation type="journal article" date="2021" name="PeerJ">
        <title>Extensive microbial diversity within the chicken gut microbiome revealed by metagenomics and culture.</title>
        <authorList>
            <person name="Gilroy R."/>
            <person name="Ravi A."/>
            <person name="Getino M."/>
            <person name="Pursley I."/>
            <person name="Horton D.L."/>
            <person name="Alikhan N.F."/>
            <person name="Baker D."/>
            <person name="Gharbi K."/>
            <person name="Hall N."/>
            <person name="Watson M."/>
            <person name="Adriaenssens E.M."/>
            <person name="Foster-Nyarko E."/>
            <person name="Jarju S."/>
            <person name="Secka A."/>
            <person name="Antonio M."/>
            <person name="Oren A."/>
            <person name="Chaudhuri R.R."/>
            <person name="La Ragione R."/>
            <person name="Hildebrand F."/>
            <person name="Pallen M.J."/>
        </authorList>
    </citation>
    <scope>NUCLEOTIDE SEQUENCE</scope>
    <source>
        <strain evidence="3">CHK178-757</strain>
    </source>
</reference>
<feature type="transmembrane region" description="Helical" evidence="1">
    <location>
        <begin position="28"/>
        <end position="45"/>
    </location>
</feature>
<dbReference type="Gene3D" id="3.40.50.620">
    <property type="entry name" value="HUPs"/>
    <property type="match status" value="1"/>
</dbReference>
<dbReference type="Proteomes" id="UP000823927">
    <property type="component" value="Unassembled WGS sequence"/>
</dbReference>
<keyword evidence="1" id="KW-1133">Transmembrane helix</keyword>
<comment type="caution">
    <text evidence="3">The sequence shown here is derived from an EMBL/GenBank/DDBJ whole genome shotgun (WGS) entry which is preliminary data.</text>
</comment>
<dbReference type="InterPro" id="IPR014729">
    <property type="entry name" value="Rossmann-like_a/b/a_fold"/>
</dbReference>
<protein>
    <submittedName>
        <fullName evidence="3">YdcF family protein</fullName>
    </submittedName>
</protein>
<dbReference type="GO" id="GO:0005886">
    <property type="term" value="C:plasma membrane"/>
    <property type="evidence" value="ECO:0007669"/>
    <property type="project" value="TreeGrafter"/>
</dbReference>
<dbReference type="CDD" id="cd06259">
    <property type="entry name" value="YdcF-like"/>
    <property type="match status" value="1"/>
</dbReference>
<sequence>MLFFILGIVCILYYTTIILYAGPRSTFAPFWLTLGLGLSGLGAIWEQLPAFKGRQVAEVIFLGTAAVFFIVFWTVESRIIGAALHKAGNGAEVMIILGAQVQGQRPSKSLYRRVKTGARYLKLNPGTKVIVSGGQGPGEGISEAACMCRLLENLGIERERIFLEDRSTDTYENIRNSIKICGTDQRTVIVTCGYHMYRSLALARTAGIRHVEGISAGSGRILCVNFYVREFFAVLHYRFSGRI</sequence>
<dbReference type="InterPro" id="IPR003848">
    <property type="entry name" value="DUF218"/>
</dbReference>
<dbReference type="AlphaFoldDB" id="A0A9D1F4F1"/>
<name>A0A9D1F4F1_9FIRM</name>
<keyword evidence="1" id="KW-0472">Membrane</keyword>
<dbReference type="PANTHER" id="PTHR30336:SF4">
    <property type="entry name" value="ENVELOPE BIOGENESIS FACTOR ELYC"/>
    <property type="match status" value="1"/>
</dbReference>
<evidence type="ECO:0000259" key="2">
    <source>
        <dbReference type="Pfam" id="PF02698"/>
    </source>
</evidence>
<feature type="transmembrane region" description="Helical" evidence="1">
    <location>
        <begin position="5"/>
        <end position="22"/>
    </location>
</feature>
<reference evidence="3" key="1">
    <citation type="submission" date="2020-10" db="EMBL/GenBank/DDBJ databases">
        <authorList>
            <person name="Gilroy R."/>
        </authorList>
    </citation>
    <scope>NUCLEOTIDE SEQUENCE</scope>
    <source>
        <strain evidence="3">CHK178-757</strain>
    </source>
</reference>
<evidence type="ECO:0000256" key="1">
    <source>
        <dbReference type="SAM" id="Phobius"/>
    </source>
</evidence>
<dbReference type="PANTHER" id="PTHR30336">
    <property type="entry name" value="INNER MEMBRANE PROTEIN, PROBABLE PERMEASE"/>
    <property type="match status" value="1"/>
</dbReference>
<proteinExistence type="predicted"/>
<dbReference type="EMBL" id="DVIT01000026">
    <property type="protein sequence ID" value="HIS47271.1"/>
    <property type="molecule type" value="Genomic_DNA"/>
</dbReference>
<organism evidence="3 4">
    <name type="scientific">Candidatus Scybalocola faecigallinarum</name>
    <dbReference type="NCBI Taxonomy" id="2840941"/>
    <lineage>
        <taxon>Bacteria</taxon>
        <taxon>Bacillati</taxon>
        <taxon>Bacillota</taxon>
        <taxon>Clostridia</taxon>
        <taxon>Lachnospirales</taxon>
        <taxon>Lachnospiraceae</taxon>
        <taxon>Lachnospiraceae incertae sedis</taxon>
        <taxon>Candidatus Scybalocola (ex Gilroy et al. 2021)</taxon>
    </lineage>
</organism>
<dbReference type="InterPro" id="IPR051599">
    <property type="entry name" value="Cell_Envelope_Assoc"/>
</dbReference>
<dbReference type="GO" id="GO:0000270">
    <property type="term" value="P:peptidoglycan metabolic process"/>
    <property type="evidence" value="ECO:0007669"/>
    <property type="project" value="TreeGrafter"/>
</dbReference>
<feature type="domain" description="DUF218" evidence="2">
    <location>
        <begin position="93"/>
        <end position="211"/>
    </location>
</feature>
<evidence type="ECO:0000313" key="4">
    <source>
        <dbReference type="Proteomes" id="UP000823927"/>
    </source>
</evidence>